<sequence>MKEGGKEGTRCMEGGREHGAWREGGNTVHGGREGTRYMEGGREGTRCMEGGNTVHGGMMGRESVPRLDTRLGFIDKYHLTLPHQLHRTGIVIICSGEEEGSTAWREGEMDQGRVTNWEREDTGRTGREYWMGEDS</sequence>
<accession>A0AAE1PBF4</accession>
<evidence type="ECO:0000256" key="1">
    <source>
        <dbReference type="SAM" id="MobiDB-lite"/>
    </source>
</evidence>
<feature type="region of interest" description="Disordered" evidence="1">
    <location>
        <begin position="1"/>
        <end position="61"/>
    </location>
</feature>
<feature type="region of interest" description="Disordered" evidence="1">
    <location>
        <begin position="115"/>
        <end position="135"/>
    </location>
</feature>
<feature type="compositionally biased region" description="Basic and acidic residues" evidence="1">
    <location>
        <begin position="115"/>
        <end position="127"/>
    </location>
</feature>
<dbReference type="EMBL" id="JAWZYT010002473">
    <property type="protein sequence ID" value="KAK4304132.1"/>
    <property type="molecule type" value="Genomic_DNA"/>
</dbReference>
<name>A0AAE1PBF4_9EUCA</name>
<keyword evidence="3" id="KW-1185">Reference proteome</keyword>
<protein>
    <submittedName>
        <fullName evidence="2">Uncharacterized protein</fullName>
    </submittedName>
</protein>
<evidence type="ECO:0000313" key="3">
    <source>
        <dbReference type="Proteomes" id="UP001292094"/>
    </source>
</evidence>
<feature type="compositionally biased region" description="Basic and acidic residues" evidence="1">
    <location>
        <begin position="30"/>
        <end position="46"/>
    </location>
</feature>
<evidence type="ECO:0000313" key="2">
    <source>
        <dbReference type="EMBL" id="KAK4304132.1"/>
    </source>
</evidence>
<dbReference type="Proteomes" id="UP001292094">
    <property type="component" value="Unassembled WGS sequence"/>
</dbReference>
<proteinExistence type="predicted"/>
<dbReference type="AlphaFoldDB" id="A0AAE1PBF4"/>
<feature type="compositionally biased region" description="Basic and acidic residues" evidence="1">
    <location>
        <begin position="1"/>
        <end position="21"/>
    </location>
</feature>
<comment type="caution">
    <text evidence="2">The sequence shown here is derived from an EMBL/GenBank/DDBJ whole genome shotgun (WGS) entry which is preliminary data.</text>
</comment>
<reference evidence="2" key="1">
    <citation type="submission" date="2023-11" db="EMBL/GenBank/DDBJ databases">
        <title>Genome assemblies of two species of porcelain crab, Petrolisthes cinctipes and Petrolisthes manimaculis (Anomura: Porcellanidae).</title>
        <authorList>
            <person name="Angst P."/>
        </authorList>
    </citation>
    <scope>NUCLEOTIDE SEQUENCE</scope>
    <source>
        <strain evidence="2">PB745_02</strain>
        <tissue evidence="2">Gill</tissue>
    </source>
</reference>
<gene>
    <name evidence="2" type="ORF">Pmani_023905</name>
</gene>
<organism evidence="2 3">
    <name type="scientific">Petrolisthes manimaculis</name>
    <dbReference type="NCBI Taxonomy" id="1843537"/>
    <lineage>
        <taxon>Eukaryota</taxon>
        <taxon>Metazoa</taxon>
        <taxon>Ecdysozoa</taxon>
        <taxon>Arthropoda</taxon>
        <taxon>Crustacea</taxon>
        <taxon>Multicrustacea</taxon>
        <taxon>Malacostraca</taxon>
        <taxon>Eumalacostraca</taxon>
        <taxon>Eucarida</taxon>
        <taxon>Decapoda</taxon>
        <taxon>Pleocyemata</taxon>
        <taxon>Anomura</taxon>
        <taxon>Galatheoidea</taxon>
        <taxon>Porcellanidae</taxon>
        <taxon>Petrolisthes</taxon>
    </lineage>
</organism>